<keyword evidence="5" id="KW-0418">Kinase</keyword>
<sequence length="213" mass="22537">MSGPKSISLSGELTTGSYCSNSDSDSSHQSSGGGGTRCVQGNQTGMDEKLSVDLSSVRGSLQSSSCESEASSNEAEVLFPFVCQSPFVNEFEELSAIGKGGFGQVTLAEKRLDERRYAIKRVGLNLKNQTSKTLQKFLREVKILALLDHANIVRCYQTWMEKVGESTNGTSVASSVASNTSSVGGLAAAANYATNNPADPATSREFAGRLTQD</sequence>
<protein>
    <recommendedName>
        <fullName evidence="1">non-specific serine/threonine protein kinase</fullName>
        <ecNumber evidence="1">2.7.11.1</ecNumber>
    </recommendedName>
</protein>
<evidence type="ECO:0000256" key="9">
    <source>
        <dbReference type="SAM" id="MobiDB-lite"/>
    </source>
</evidence>
<reference evidence="11" key="1">
    <citation type="submission" date="2024-01" db="EMBL/GenBank/DDBJ databases">
        <authorList>
            <person name="Webb A."/>
        </authorList>
    </citation>
    <scope>NUCLEOTIDE SEQUENCE</scope>
    <source>
        <strain evidence="11">Pm1</strain>
    </source>
</reference>
<organism evidence="11 12">
    <name type="scientific">Peronospora matthiolae</name>
    <dbReference type="NCBI Taxonomy" id="2874970"/>
    <lineage>
        <taxon>Eukaryota</taxon>
        <taxon>Sar</taxon>
        <taxon>Stramenopiles</taxon>
        <taxon>Oomycota</taxon>
        <taxon>Peronosporomycetes</taxon>
        <taxon>Peronosporales</taxon>
        <taxon>Peronosporaceae</taxon>
        <taxon>Peronospora</taxon>
    </lineage>
</organism>
<feature type="compositionally biased region" description="Low complexity" evidence="9">
    <location>
        <begin position="16"/>
        <end position="30"/>
    </location>
</feature>
<evidence type="ECO:0000313" key="11">
    <source>
        <dbReference type="EMBL" id="CAK7929041.1"/>
    </source>
</evidence>
<evidence type="ECO:0000256" key="2">
    <source>
        <dbReference type="ARBA" id="ARBA00022527"/>
    </source>
</evidence>
<dbReference type="Proteomes" id="UP001162060">
    <property type="component" value="Unassembled WGS sequence"/>
</dbReference>
<proteinExistence type="predicted"/>
<comment type="caution">
    <text evidence="11">The sequence shown here is derived from an EMBL/GenBank/DDBJ whole genome shotgun (WGS) entry which is preliminary data.</text>
</comment>
<name>A0AAV1U300_9STRA</name>
<dbReference type="SUPFAM" id="SSF56112">
    <property type="entry name" value="Protein kinase-like (PK-like)"/>
    <property type="match status" value="1"/>
</dbReference>
<dbReference type="PANTHER" id="PTHR11042:SF160">
    <property type="entry name" value="EUKARYOTIC TRANSLATION INITIATION FACTOR 2-ALPHA KINASE 1"/>
    <property type="match status" value="1"/>
</dbReference>
<dbReference type="AlphaFoldDB" id="A0AAV1U300"/>
<dbReference type="GO" id="GO:0005524">
    <property type="term" value="F:ATP binding"/>
    <property type="evidence" value="ECO:0007669"/>
    <property type="project" value="UniProtKB-UniRule"/>
</dbReference>
<dbReference type="GO" id="GO:0005737">
    <property type="term" value="C:cytoplasm"/>
    <property type="evidence" value="ECO:0007669"/>
    <property type="project" value="TreeGrafter"/>
</dbReference>
<dbReference type="InterPro" id="IPR050339">
    <property type="entry name" value="CC_SR_Kinase"/>
</dbReference>
<keyword evidence="7" id="KW-0652">Protein synthesis inhibitor</keyword>
<gene>
    <name evidence="11" type="ORF">PM001_LOCUS14191</name>
</gene>
<dbReference type="Pfam" id="PF00069">
    <property type="entry name" value="Pkinase"/>
    <property type="match status" value="1"/>
</dbReference>
<dbReference type="Gene3D" id="3.30.200.20">
    <property type="entry name" value="Phosphorylase Kinase, domain 1"/>
    <property type="match status" value="1"/>
</dbReference>
<dbReference type="EMBL" id="CAKLBY020000149">
    <property type="protein sequence ID" value="CAK7929041.1"/>
    <property type="molecule type" value="Genomic_DNA"/>
</dbReference>
<accession>A0AAV1U300</accession>
<feature type="compositionally biased region" description="Polar residues" evidence="9">
    <location>
        <begin position="1"/>
        <end position="15"/>
    </location>
</feature>
<evidence type="ECO:0000256" key="8">
    <source>
        <dbReference type="PROSITE-ProRule" id="PRU10141"/>
    </source>
</evidence>
<evidence type="ECO:0000256" key="5">
    <source>
        <dbReference type="ARBA" id="ARBA00022777"/>
    </source>
</evidence>
<dbReference type="EC" id="2.7.11.1" evidence="1"/>
<dbReference type="GO" id="GO:0004694">
    <property type="term" value="F:eukaryotic translation initiation factor 2alpha kinase activity"/>
    <property type="evidence" value="ECO:0007669"/>
    <property type="project" value="TreeGrafter"/>
</dbReference>
<feature type="region of interest" description="Disordered" evidence="9">
    <location>
        <begin position="1"/>
        <end position="43"/>
    </location>
</feature>
<evidence type="ECO:0000256" key="1">
    <source>
        <dbReference type="ARBA" id="ARBA00012513"/>
    </source>
</evidence>
<keyword evidence="4 8" id="KW-0547">Nucleotide-binding</keyword>
<evidence type="ECO:0000256" key="4">
    <source>
        <dbReference type="ARBA" id="ARBA00022741"/>
    </source>
</evidence>
<dbReference type="PANTHER" id="PTHR11042">
    <property type="entry name" value="EUKARYOTIC TRANSLATION INITIATION FACTOR 2-ALPHA KINASE EIF2-ALPHA KINASE -RELATED"/>
    <property type="match status" value="1"/>
</dbReference>
<feature type="region of interest" description="Disordered" evidence="9">
    <location>
        <begin position="193"/>
        <end position="213"/>
    </location>
</feature>
<dbReference type="PROSITE" id="PS50011">
    <property type="entry name" value="PROTEIN_KINASE_DOM"/>
    <property type="match status" value="1"/>
</dbReference>
<evidence type="ECO:0000256" key="3">
    <source>
        <dbReference type="ARBA" id="ARBA00022679"/>
    </source>
</evidence>
<evidence type="ECO:0000313" key="12">
    <source>
        <dbReference type="Proteomes" id="UP001162060"/>
    </source>
</evidence>
<dbReference type="GO" id="GO:0005634">
    <property type="term" value="C:nucleus"/>
    <property type="evidence" value="ECO:0007669"/>
    <property type="project" value="TreeGrafter"/>
</dbReference>
<feature type="domain" description="Protein kinase" evidence="10">
    <location>
        <begin position="91"/>
        <end position="213"/>
    </location>
</feature>
<dbReference type="GO" id="GO:0017148">
    <property type="term" value="P:negative regulation of translation"/>
    <property type="evidence" value="ECO:0007669"/>
    <property type="project" value="UniProtKB-KW"/>
</dbReference>
<dbReference type="InterPro" id="IPR017441">
    <property type="entry name" value="Protein_kinase_ATP_BS"/>
</dbReference>
<dbReference type="PROSITE" id="PS00107">
    <property type="entry name" value="PROTEIN_KINASE_ATP"/>
    <property type="match status" value="1"/>
</dbReference>
<feature type="binding site" evidence="8">
    <location>
        <position position="120"/>
    </location>
    <ligand>
        <name>ATP</name>
        <dbReference type="ChEBI" id="CHEBI:30616"/>
    </ligand>
</feature>
<keyword evidence="6 8" id="KW-0067">ATP-binding</keyword>
<evidence type="ECO:0000256" key="6">
    <source>
        <dbReference type="ARBA" id="ARBA00022840"/>
    </source>
</evidence>
<dbReference type="InterPro" id="IPR011009">
    <property type="entry name" value="Kinase-like_dom_sf"/>
</dbReference>
<evidence type="ECO:0000256" key="7">
    <source>
        <dbReference type="ARBA" id="ARBA00023193"/>
    </source>
</evidence>
<keyword evidence="3" id="KW-0808">Transferase</keyword>
<dbReference type="InterPro" id="IPR000719">
    <property type="entry name" value="Prot_kinase_dom"/>
</dbReference>
<evidence type="ECO:0000259" key="10">
    <source>
        <dbReference type="PROSITE" id="PS50011"/>
    </source>
</evidence>
<keyword evidence="2" id="KW-0723">Serine/threonine-protein kinase</keyword>